<evidence type="ECO:0000313" key="3">
    <source>
        <dbReference type="Proteomes" id="UP000539111"/>
    </source>
</evidence>
<evidence type="ECO:0000256" key="1">
    <source>
        <dbReference type="SAM" id="MobiDB-lite"/>
    </source>
</evidence>
<evidence type="ECO:0000313" key="2">
    <source>
        <dbReference type="EMBL" id="NYI66813.1"/>
    </source>
</evidence>
<dbReference type="AlphaFoldDB" id="A0A7Z0AAV9"/>
<protein>
    <submittedName>
        <fullName evidence="2">Uncharacterized protein</fullName>
    </submittedName>
</protein>
<gene>
    <name evidence="2" type="ORF">BJY26_001119</name>
</gene>
<feature type="compositionally biased region" description="Basic and acidic residues" evidence="1">
    <location>
        <begin position="1"/>
        <end position="12"/>
    </location>
</feature>
<proteinExistence type="predicted"/>
<feature type="region of interest" description="Disordered" evidence="1">
    <location>
        <begin position="1"/>
        <end position="23"/>
    </location>
</feature>
<sequence length="110" mass="12098">MKKIVDGLRLDEDPPAGQPRRFSENDDAVYAIRFQQHPTGGGTNDVRYGDPFTGDGFTSSTADSNRIIPEFYANKTGMKSGAEMWRINSEGQQELVGVLQGKTWISVEGS</sequence>
<dbReference type="EMBL" id="JACBZP010000001">
    <property type="protein sequence ID" value="NYI66813.1"/>
    <property type="molecule type" value="Genomic_DNA"/>
</dbReference>
<comment type="caution">
    <text evidence="2">The sequence shown here is derived from an EMBL/GenBank/DDBJ whole genome shotgun (WGS) entry which is preliminary data.</text>
</comment>
<accession>A0A7Z0AAV9</accession>
<keyword evidence="3" id="KW-1185">Reference proteome</keyword>
<name>A0A7Z0AAV9_9MICO</name>
<organism evidence="2 3">
    <name type="scientific">Spelaeicoccus albus</name>
    <dbReference type="NCBI Taxonomy" id="1280376"/>
    <lineage>
        <taxon>Bacteria</taxon>
        <taxon>Bacillati</taxon>
        <taxon>Actinomycetota</taxon>
        <taxon>Actinomycetes</taxon>
        <taxon>Micrococcales</taxon>
        <taxon>Brevibacteriaceae</taxon>
        <taxon>Spelaeicoccus</taxon>
    </lineage>
</organism>
<reference evidence="2 3" key="1">
    <citation type="submission" date="2020-07" db="EMBL/GenBank/DDBJ databases">
        <title>Sequencing the genomes of 1000 actinobacteria strains.</title>
        <authorList>
            <person name="Klenk H.-P."/>
        </authorList>
    </citation>
    <scope>NUCLEOTIDE SEQUENCE [LARGE SCALE GENOMIC DNA]</scope>
    <source>
        <strain evidence="2 3">DSM 26341</strain>
    </source>
</reference>
<dbReference type="Proteomes" id="UP000539111">
    <property type="component" value="Unassembled WGS sequence"/>
</dbReference>